<sequence length="532" mass="60737">MDATFDCWTILDLPARSDERSVKRQYARLLKVTRPDEDPIAFQQLREAYERALQLAREGDDGVGGDASFVQTSAAPLVQRPAPVTRPVVRSAQEQAAELLEHFNDDAVDHCWTEAVAKGIEATVEALLFVRCVQAPDASPNLLRWGLETRQWLTPWQQVRPRQSDQERLGHLLSLGLYHRLEQYMAAGDETRFIDCLEHHCRQGWLGDLARRQTLQVQVLDLFFNHGNWSPGLFERVRQLFGWDTESAVVPVVDEQWHTLLTRNEEKKWLGELRALARLGEQHPAPSANAAALFLTGSSAERLQARAATFTEADWQACEQLSQAFITRFPDWPKRFPDHNPWFWKALVGHERPQHVMKRACAAMTITLALGMNGLHPAELPVMVIMSPILILLGVLSAYMGKWLLEHWVTFTEPFYDLDQRVSAWCARHQLTRDRRHLVIRNSVPMLAVAFILWKWLGLLGVVTFVVTGLIGKLQPGRAAPVDRQYRWRRPLQAIYRIAGISVLQWLFCLFMVGLILYVQQNMPGTLLTQGA</sequence>
<keyword evidence="2" id="KW-1133">Transmembrane helix</keyword>
<name>A0A1C2E0A3_9PSED</name>
<dbReference type="InterPro" id="IPR036869">
    <property type="entry name" value="J_dom_sf"/>
</dbReference>
<keyword evidence="2" id="KW-0812">Transmembrane</keyword>
<reference evidence="4 5" key="1">
    <citation type="submission" date="2016-08" db="EMBL/GenBank/DDBJ databases">
        <title>Whole genome sequence of Pseudomonas graminis strain UASWS1507, a potential biological control agent for agriculture.</title>
        <authorList>
            <person name="Crovadore J."/>
            <person name="Calmin G."/>
            <person name="Chablais R."/>
            <person name="Cochard B."/>
            <person name="Lefort F."/>
        </authorList>
    </citation>
    <scope>NUCLEOTIDE SEQUENCE [LARGE SCALE GENOMIC DNA]</scope>
    <source>
        <strain evidence="4 5">UASWS1507</strain>
    </source>
</reference>
<dbReference type="EMBL" id="MDEN01000062">
    <property type="protein sequence ID" value="OCX20447.1"/>
    <property type="molecule type" value="Genomic_DNA"/>
</dbReference>
<feature type="domain" description="J" evidence="3">
    <location>
        <begin position="6"/>
        <end position="64"/>
    </location>
</feature>
<evidence type="ECO:0000256" key="1">
    <source>
        <dbReference type="ARBA" id="ARBA00023186"/>
    </source>
</evidence>
<dbReference type="OrthoDB" id="5524449at2"/>
<keyword evidence="2" id="KW-0472">Membrane</keyword>
<evidence type="ECO:0000259" key="3">
    <source>
        <dbReference type="PROSITE" id="PS50076"/>
    </source>
</evidence>
<evidence type="ECO:0000256" key="2">
    <source>
        <dbReference type="SAM" id="Phobius"/>
    </source>
</evidence>
<evidence type="ECO:0000313" key="5">
    <source>
        <dbReference type="Proteomes" id="UP000095143"/>
    </source>
</evidence>
<dbReference type="SUPFAM" id="SSF46565">
    <property type="entry name" value="Chaperone J-domain"/>
    <property type="match status" value="1"/>
</dbReference>
<feature type="transmembrane region" description="Helical" evidence="2">
    <location>
        <begin position="495"/>
        <end position="519"/>
    </location>
</feature>
<evidence type="ECO:0000313" key="4">
    <source>
        <dbReference type="EMBL" id="OCX20447.1"/>
    </source>
</evidence>
<accession>A0A1C2E0A3</accession>
<comment type="caution">
    <text evidence="4">The sequence shown here is derived from an EMBL/GenBank/DDBJ whole genome shotgun (WGS) entry which is preliminary data.</text>
</comment>
<protein>
    <recommendedName>
        <fullName evidence="3">J domain-containing protein</fullName>
    </recommendedName>
</protein>
<proteinExistence type="predicted"/>
<dbReference type="PROSITE" id="PS50076">
    <property type="entry name" value="DNAJ_2"/>
    <property type="match status" value="1"/>
</dbReference>
<organism evidence="4 5">
    <name type="scientific">Pseudomonas graminis</name>
    <dbReference type="NCBI Taxonomy" id="158627"/>
    <lineage>
        <taxon>Bacteria</taxon>
        <taxon>Pseudomonadati</taxon>
        <taxon>Pseudomonadota</taxon>
        <taxon>Gammaproteobacteria</taxon>
        <taxon>Pseudomonadales</taxon>
        <taxon>Pseudomonadaceae</taxon>
        <taxon>Pseudomonas</taxon>
    </lineage>
</organism>
<dbReference type="InterPro" id="IPR001623">
    <property type="entry name" value="DnaJ_domain"/>
</dbReference>
<dbReference type="AlphaFoldDB" id="A0A1C2E0A3"/>
<gene>
    <name evidence="4" type="ORF">BBI10_12865</name>
</gene>
<dbReference type="Proteomes" id="UP000095143">
    <property type="component" value="Unassembled WGS sequence"/>
</dbReference>
<feature type="transmembrane region" description="Helical" evidence="2">
    <location>
        <begin position="453"/>
        <end position="474"/>
    </location>
</feature>
<dbReference type="RefSeq" id="WP_065988895.1">
    <property type="nucleotide sequence ID" value="NZ_MDEN01000062.1"/>
</dbReference>
<keyword evidence="1" id="KW-0143">Chaperone</keyword>